<sequence>MAAFETIFNHVTASQELEMAQRLQEEEDVACGSSDVSVEESVGAAAEKSASGDVYVEEELVAEGYLANRIQMLEMVIETLEQQQRRYNLAFRKRMETAMRNIMALQQQLDRFTVSIKVGSTASTSGGISVEEILDAVVEESAFGDVCVEENVGAATEESASVEGSLKILLSKL</sequence>
<gene>
    <name evidence="1" type="ORF">L6164_012861</name>
</gene>
<keyword evidence="2" id="KW-1185">Reference proteome</keyword>
<evidence type="ECO:0000313" key="2">
    <source>
        <dbReference type="Proteomes" id="UP000828941"/>
    </source>
</evidence>
<accession>A0ACB9PBB3</accession>
<dbReference type="EMBL" id="CM039430">
    <property type="protein sequence ID" value="KAI4345765.1"/>
    <property type="molecule type" value="Genomic_DNA"/>
</dbReference>
<comment type="caution">
    <text evidence="1">The sequence shown here is derived from an EMBL/GenBank/DDBJ whole genome shotgun (WGS) entry which is preliminary data.</text>
</comment>
<dbReference type="Proteomes" id="UP000828941">
    <property type="component" value="Chromosome 5"/>
</dbReference>
<evidence type="ECO:0000313" key="1">
    <source>
        <dbReference type="EMBL" id="KAI4345765.1"/>
    </source>
</evidence>
<name>A0ACB9PBB3_BAUVA</name>
<reference evidence="1 2" key="1">
    <citation type="journal article" date="2022" name="DNA Res.">
        <title>Chromosomal-level genome assembly of the orchid tree Bauhinia variegata (Leguminosae; Cercidoideae) supports the allotetraploid origin hypothesis of Bauhinia.</title>
        <authorList>
            <person name="Zhong Y."/>
            <person name="Chen Y."/>
            <person name="Zheng D."/>
            <person name="Pang J."/>
            <person name="Liu Y."/>
            <person name="Luo S."/>
            <person name="Meng S."/>
            <person name="Qian L."/>
            <person name="Wei D."/>
            <person name="Dai S."/>
            <person name="Zhou R."/>
        </authorList>
    </citation>
    <scope>NUCLEOTIDE SEQUENCE [LARGE SCALE GENOMIC DNA]</scope>
    <source>
        <strain evidence="1">BV-YZ2020</strain>
    </source>
</reference>
<protein>
    <submittedName>
        <fullName evidence="1">Uncharacterized protein</fullName>
    </submittedName>
</protein>
<organism evidence="1 2">
    <name type="scientific">Bauhinia variegata</name>
    <name type="common">Purple orchid tree</name>
    <name type="synonym">Phanera variegata</name>
    <dbReference type="NCBI Taxonomy" id="167791"/>
    <lineage>
        <taxon>Eukaryota</taxon>
        <taxon>Viridiplantae</taxon>
        <taxon>Streptophyta</taxon>
        <taxon>Embryophyta</taxon>
        <taxon>Tracheophyta</taxon>
        <taxon>Spermatophyta</taxon>
        <taxon>Magnoliopsida</taxon>
        <taxon>eudicotyledons</taxon>
        <taxon>Gunneridae</taxon>
        <taxon>Pentapetalae</taxon>
        <taxon>rosids</taxon>
        <taxon>fabids</taxon>
        <taxon>Fabales</taxon>
        <taxon>Fabaceae</taxon>
        <taxon>Cercidoideae</taxon>
        <taxon>Cercideae</taxon>
        <taxon>Bauhiniinae</taxon>
        <taxon>Bauhinia</taxon>
    </lineage>
</organism>
<proteinExistence type="predicted"/>